<reference evidence="1" key="2">
    <citation type="submission" date="2025-08" db="UniProtKB">
        <authorList>
            <consortium name="Ensembl"/>
        </authorList>
    </citation>
    <scope>IDENTIFICATION</scope>
</reference>
<dbReference type="Ensembl" id="ENSSHAT00000028538.1">
    <property type="protein sequence ID" value="ENSSHAP00000041503.1"/>
    <property type="gene ID" value="ENSSHAG00000025462.1"/>
</dbReference>
<reference evidence="1" key="3">
    <citation type="submission" date="2025-09" db="UniProtKB">
        <authorList>
            <consortium name="Ensembl"/>
        </authorList>
    </citation>
    <scope>IDENTIFICATION</scope>
</reference>
<keyword evidence="2" id="KW-1185">Reference proteome</keyword>
<dbReference type="Proteomes" id="UP000007648">
    <property type="component" value="Unassembled WGS sequence"/>
</dbReference>
<reference evidence="1 2" key="1">
    <citation type="journal article" date="2011" name="Proc. Natl. Acad. Sci. U.S.A.">
        <title>Genetic diversity and population structure of the endangered marsupial Sarcophilus harrisii (Tasmanian devil).</title>
        <authorList>
            <person name="Miller W."/>
            <person name="Hayes V.M."/>
            <person name="Ratan A."/>
            <person name="Petersen D.C."/>
            <person name="Wittekindt N.E."/>
            <person name="Miller J."/>
            <person name="Walenz B."/>
            <person name="Knight J."/>
            <person name="Qi J."/>
            <person name="Zhao F."/>
            <person name="Wang Q."/>
            <person name="Bedoya-Reina O.C."/>
            <person name="Katiyar N."/>
            <person name="Tomsho L.P."/>
            <person name="Kasson L.M."/>
            <person name="Hardie R.A."/>
            <person name="Woodbridge P."/>
            <person name="Tindall E.A."/>
            <person name="Bertelsen M.F."/>
            <person name="Dixon D."/>
            <person name="Pyecroft S."/>
            <person name="Helgen K.M."/>
            <person name="Lesk A.M."/>
            <person name="Pringle T.H."/>
            <person name="Patterson N."/>
            <person name="Zhang Y."/>
            <person name="Kreiss A."/>
            <person name="Woods G.M."/>
            <person name="Jones M.E."/>
            <person name="Schuster S.C."/>
        </authorList>
    </citation>
    <scope>NUCLEOTIDE SEQUENCE [LARGE SCALE GENOMIC DNA]</scope>
</reference>
<protein>
    <submittedName>
        <fullName evidence="1">Uncharacterized protein</fullName>
    </submittedName>
</protein>
<organism evidence="1 2">
    <name type="scientific">Sarcophilus harrisii</name>
    <name type="common">Tasmanian devil</name>
    <name type="synonym">Sarcophilus laniarius</name>
    <dbReference type="NCBI Taxonomy" id="9305"/>
    <lineage>
        <taxon>Eukaryota</taxon>
        <taxon>Metazoa</taxon>
        <taxon>Chordata</taxon>
        <taxon>Craniata</taxon>
        <taxon>Vertebrata</taxon>
        <taxon>Euteleostomi</taxon>
        <taxon>Mammalia</taxon>
        <taxon>Metatheria</taxon>
        <taxon>Dasyuromorphia</taxon>
        <taxon>Dasyuridae</taxon>
        <taxon>Sarcophilus</taxon>
    </lineage>
</organism>
<evidence type="ECO:0000313" key="1">
    <source>
        <dbReference type="Ensembl" id="ENSSHAP00000041503.1"/>
    </source>
</evidence>
<sequence>GNAFRITIFQGLPYIQEFYEVTLLNSQKTCEQKIQEANQVAEKLERKTFLVSPRENLQKASAEVSFEPV</sequence>
<dbReference type="AlphaFoldDB" id="A0A7N4PRW5"/>
<accession>A0A7N4PRW5</accession>
<name>A0A7N4PRW5_SARHA</name>
<proteinExistence type="predicted"/>
<dbReference type="GeneTree" id="ENSGT01150000287064"/>
<dbReference type="InParanoid" id="A0A7N4PRW5"/>
<evidence type="ECO:0000313" key="2">
    <source>
        <dbReference type="Proteomes" id="UP000007648"/>
    </source>
</evidence>